<proteinExistence type="predicted"/>
<organism evidence="2 3">
    <name type="scientific">Mesorhizobium wenxiniae</name>
    <dbReference type="NCBI Taxonomy" id="2014805"/>
    <lineage>
        <taxon>Bacteria</taxon>
        <taxon>Pseudomonadati</taxon>
        <taxon>Pseudomonadota</taxon>
        <taxon>Alphaproteobacteria</taxon>
        <taxon>Hyphomicrobiales</taxon>
        <taxon>Phyllobacteriaceae</taxon>
        <taxon>Mesorhizobium</taxon>
    </lineage>
</organism>
<evidence type="ECO:0000256" key="1">
    <source>
        <dbReference type="SAM" id="MobiDB-lite"/>
    </source>
</evidence>
<comment type="caution">
    <text evidence="2">The sequence shown here is derived from an EMBL/GenBank/DDBJ whole genome shotgun (WGS) entry which is preliminary data.</text>
</comment>
<name>A0A271KGV9_9HYPH</name>
<feature type="region of interest" description="Disordered" evidence="1">
    <location>
        <begin position="131"/>
        <end position="152"/>
    </location>
</feature>
<dbReference type="AlphaFoldDB" id="A0A271KGV9"/>
<reference evidence="2 3" key="1">
    <citation type="submission" date="2017-08" db="EMBL/GenBank/DDBJ databases">
        <title>Mesorhizobium wenxinae sp. nov., a novel rhizobial species isolated from root nodules of chickpea (Cicer arietinum L.).</title>
        <authorList>
            <person name="Zhang J."/>
        </authorList>
    </citation>
    <scope>NUCLEOTIDE SEQUENCE [LARGE SCALE GENOMIC DNA]</scope>
    <source>
        <strain evidence="3">WYCCWR 10019</strain>
    </source>
</reference>
<evidence type="ECO:0000313" key="3">
    <source>
        <dbReference type="Proteomes" id="UP000215931"/>
    </source>
</evidence>
<dbReference type="Proteomes" id="UP000215931">
    <property type="component" value="Unassembled WGS sequence"/>
</dbReference>
<dbReference type="EMBL" id="NPKH01000020">
    <property type="protein sequence ID" value="PAP94910.1"/>
    <property type="molecule type" value="Genomic_DNA"/>
</dbReference>
<evidence type="ECO:0000313" key="2">
    <source>
        <dbReference type="EMBL" id="PAP94910.1"/>
    </source>
</evidence>
<gene>
    <name evidence="2" type="ORF">CIT31_12380</name>
</gene>
<sequence>MHTDDEAALVTELLRDPAILFVDGPRWKTVTPPTTRDISAIGSYCMIWSPEDLPRLSAEFIQAHNDWYCRDENSTIQFLRCKMTETVIVEGSFAISTGPAEANAAANVERRYKFLCRAIKRTYRNSVVQWRNPQRPDAPAGPSRSANPSAPDRSLWVGPAAMTWMAGHADRRVKTFVTGFVEGAIIEPG</sequence>
<keyword evidence="3" id="KW-1185">Reference proteome</keyword>
<accession>A0A271KGV9</accession>
<protein>
    <submittedName>
        <fullName evidence="2">Uncharacterized protein</fullName>
    </submittedName>
</protein>